<comment type="caution">
    <text evidence="1">The sequence shown here is derived from an EMBL/GenBank/DDBJ whole genome shotgun (WGS) entry which is preliminary data.</text>
</comment>
<protein>
    <recommendedName>
        <fullName evidence="3">Aminotransferase-like plant mobile domain-containing protein</fullName>
    </recommendedName>
</protein>
<dbReference type="Proteomes" id="UP000289738">
    <property type="component" value="Chromosome B04"/>
</dbReference>
<sequence length="111" mass="13267">MLLFGTILFRDKSGAYVHWKFLPLLRDFGSIRQYSWRSICIAYLYRTLCRVSHFDYKKIDGYLYKIHDIFLDISESIFSQITPYSFSNEIVNGITISNEFSQINFYSFRCL</sequence>
<evidence type="ECO:0000313" key="1">
    <source>
        <dbReference type="EMBL" id="RYR13398.1"/>
    </source>
</evidence>
<organism evidence="1 2">
    <name type="scientific">Arachis hypogaea</name>
    <name type="common">Peanut</name>
    <dbReference type="NCBI Taxonomy" id="3818"/>
    <lineage>
        <taxon>Eukaryota</taxon>
        <taxon>Viridiplantae</taxon>
        <taxon>Streptophyta</taxon>
        <taxon>Embryophyta</taxon>
        <taxon>Tracheophyta</taxon>
        <taxon>Spermatophyta</taxon>
        <taxon>Magnoliopsida</taxon>
        <taxon>eudicotyledons</taxon>
        <taxon>Gunneridae</taxon>
        <taxon>Pentapetalae</taxon>
        <taxon>rosids</taxon>
        <taxon>fabids</taxon>
        <taxon>Fabales</taxon>
        <taxon>Fabaceae</taxon>
        <taxon>Papilionoideae</taxon>
        <taxon>50 kb inversion clade</taxon>
        <taxon>dalbergioids sensu lato</taxon>
        <taxon>Dalbergieae</taxon>
        <taxon>Pterocarpus clade</taxon>
        <taxon>Arachis</taxon>
    </lineage>
</organism>
<proteinExistence type="predicted"/>
<dbReference type="EMBL" id="SDMP01000014">
    <property type="protein sequence ID" value="RYR13398.1"/>
    <property type="molecule type" value="Genomic_DNA"/>
</dbReference>
<evidence type="ECO:0008006" key="3">
    <source>
        <dbReference type="Google" id="ProtNLM"/>
    </source>
</evidence>
<evidence type="ECO:0000313" key="2">
    <source>
        <dbReference type="Proteomes" id="UP000289738"/>
    </source>
</evidence>
<dbReference type="AlphaFoldDB" id="A0A444ZGZ1"/>
<accession>A0A444ZGZ1</accession>
<gene>
    <name evidence="1" type="ORF">Ahy_B04g070416</name>
</gene>
<name>A0A444ZGZ1_ARAHY</name>
<keyword evidence="2" id="KW-1185">Reference proteome</keyword>
<reference evidence="1 2" key="1">
    <citation type="submission" date="2019-01" db="EMBL/GenBank/DDBJ databases">
        <title>Sequencing of cultivated peanut Arachis hypogaea provides insights into genome evolution and oil improvement.</title>
        <authorList>
            <person name="Chen X."/>
        </authorList>
    </citation>
    <scope>NUCLEOTIDE SEQUENCE [LARGE SCALE GENOMIC DNA]</scope>
    <source>
        <strain evidence="2">cv. Fuhuasheng</strain>
        <tissue evidence="1">Leaves</tissue>
    </source>
</reference>